<gene>
    <name evidence="1" type="ORF">BDV95DRAFT_464573</name>
</gene>
<accession>A0A7C8M4C9</accession>
<evidence type="ECO:0000313" key="2">
    <source>
        <dbReference type="Proteomes" id="UP000481861"/>
    </source>
</evidence>
<dbReference type="EMBL" id="JAADJZ010000024">
    <property type="protein sequence ID" value="KAF2867215.1"/>
    <property type="molecule type" value="Genomic_DNA"/>
</dbReference>
<protein>
    <submittedName>
        <fullName evidence="1">Uncharacterized protein</fullName>
    </submittedName>
</protein>
<proteinExistence type="predicted"/>
<organism evidence="1 2">
    <name type="scientific">Massariosphaeria phaeospora</name>
    <dbReference type="NCBI Taxonomy" id="100035"/>
    <lineage>
        <taxon>Eukaryota</taxon>
        <taxon>Fungi</taxon>
        <taxon>Dikarya</taxon>
        <taxon>Ascomycota</taxon>
        <taxon>Pezizomycotina</taxon>
        <taxon>Dothideomycetes</taxon>
        <taxon>Pleosporomycetidae</taxon>
        <taxon>Pleosporales</taxon>
        <taxon>Pleosporales incertae sedis</taxon>
        <taxon>Massariosphaeria</taxon>
    </lineage>
</organism>
<reference evidence="1 2" key="1">
    <citation type="submission" date="2020-01" db="EMBL/GenBank/DDBJ databases">
        <authorList>
            <consortium name="DOE Joint Genome Institute"/>
            <person name="Haridas S."/>
            <person name="Albert R."/>
            <person name="Binder M."/>
            <person name="Bloem J."/>
            <person name="Labutti K."/>
            <person name="Salamov A."/>
            <person name="Andreopoulos B."/>
            <person name="Baker S.E."/>
            <person name="Barry K."/>
            <person name="Bills G."/>
            <person name="Bluhm B.H."/>
            <person name="Cannon C."/>
            <person name="Castanera R."/>
            <person name="Culley D.E."/>
            <person name="Daum C."/>
            <person name="Ezra D."/>
            <person name="Gonzalez J.B."/>
            <person name="Henrissat B."/>
            <person name="Kuo A."/>
            <person name="Liang C."/>
            <person name="Lipzen A."/>
            <person name="Lutzoni F."/>
            <person name="Magnuson J."/>
            <person name="Mondo S."/>
            <person name="Nolan M."/>
            <person name="Ohm R."/>
            <person name="Pangilinan J."/>
            <person name="Park H.-J.H."/>
            <person name="Ramirez L."/>
            <person name="Alfaro M."/>
            <person name="Sun H."/>
            <person name="Tritt A."/>
            <person name="Yoshinaga Y."/>
            <person name="Zwiers L.-H.L."/>
            <person name="Turgeon B.G."/>
            <person name="Goodwin S.B."/>
            <person name="Spatafora J.W."/>
            <person name="Crous P.W."/>
            <person name="Grigoriev I.V."/>
        </authorList>
    </citation>
    <scope>NUCLEOTIDE SEQUENCE [LARGE SCALE GENOMIC DNA]</scope>
    <source>
        <strain evidence="1 2">CBS 611.86</strain>
    </source>
</reference>
<feature type="non-terminal residue" evidence="1">
    <location>
        <position position="1"/>
    </location>
</feature>
<feature type="non-terminal residue" evidence="1">
    <location>
        <position position="212"/>
    </location>
</feature>
<dbReference type="OrthoDB" id="5419508at2759"/>
<dbReference type="AlphaFoldDB" id="A0A7C8M4C9"/>
<comment type="caution">
    <text evidence="1">The sequence shown here is derived from an EMBL/GenBank/DDBJ whole genome shotgun (WGS) entry which is preliminary data.</text>
</comment>
<keyword evidence="2" id="KW-1185">Reference proteome</keyword>
<evidence type="ECO:0000313" key="1">
    <source>
        <dbReference type="EMBL" id="KAF2867215.1"/>
    </source>
</evidence>
<name>A0A7C8M4C9_9PLEO</name>
<dbReference type="Proteomes" id="UP000481861">
    <property type="component" value="Unassembled WGS sequence"/>
</dbReference>
<sequence length="212" mass="23881">FLKLAPYLLDAETRSALLPADEHDPHRASLKTLFARLQAGHLAPSPLPEHTSDAAKVKATMHLRTGMRPMVRPLEDFEDLYYALLAKMQAQHHVLRARVESNFNGVGDALYVRGPTIAGYVQTLVEFWMVVNEPDFVQQLDEAVRRARIRAMHQDMLAQVQLGALTEADMAELLADLYDEDEYAGMHGMAWIGGWAPSMIAAWLDKKYRVVL</sequence>